<evidence type="ECO:0000313" key="4">
    <source>
        <dbReference type="Proteomes" id="UP001287286"/>
    </source>
</evidence>
<sequence length="179" mass="19730">MTGSTEGDVESAGPAGRAGQAGFATPRRSSRLVMPKEKGNLRGDEATRVEENRSQTDAVRATNKRVRRSSSTGSEPGSTFVVRSETADEESERALLCKVLEKLKDLENGSINKQRLIHKLEQEVVDTKEELQKVRQQLQTLQASVNPKSAYEPAVAFVDAHQPALLHRHSALYDRHVQG</sequence>
<feature type="coiled-coil region" evidence="1">
    <location>
        <begin position="103"/>
        <end position="144"/>
    </location>
</feature>
<organism evidence="3 4">
    <name type="scientific">Purpureocillium lilacinum</name>
    <name type="common">Paecilomyces lilacinus</name>
    <dbReference type="NCBI Taxonomy" id="33203"/>
    <lineage>
        <taxon>Eukaryota</taxon>
        <taxon>Fungi</taxon>
        <taxon>Dikarya</taxon>
        <taxon>Ascomycota</taxon>
        <taxon>Pezizomycotina</taxon>
        <taxon>Sordariomycetes</taxon>
        <taxon>Hypocreomycetidae</taxon>
        <taxon>Hypocreales</taxon>
        <taxon>Ophiocordycipitaceae</taxon>
        <taxon>Purpureocillium</taxon>
    </lineage>
</organism>
<evidence type="ECO:0000256" key="2">
    <source>
        <dbReference type="SAM" id="MobiDB-lite"/>
    </source>
</evidence>
<evidence type="ECO:0000256" key="1">
    <source>
        <dbReference type="SAM" id="Coils"/>
    </source>
</evidence>
<dbReference type="EMBL" id="JAWRVI010000866">
    <property type="protein sequence ID" value="KAK4058970.1"/>
    <property type="molecule type" value="Genomic_DNA"/>
</dbReference>
<feature type="compositionally biased region" description="Basic and acidic residues" evidence="2">
    <location>
        <begin position="34"/>
        <end position="54"/>
    </location>
</feature>
<evidence type="ECO:0000313" key="3">
    <source>
        <dbReference type="EMBL" id="KAK4058970.1"/>
    </source>
</evidence>
<protein>
    <submittedName>
        <fullName evidence="3">Uncharacterized protein</fullName>
    </submittedName>
</protein>
<dbReference type="Proteomes" id="UP001287286">
    <property type="component" value="Unassembled WGS sequence"/>
</dbReference>
<reference evidence="3 4" key="1">
    <citation type="journal article" date="2024" name="Microbiol. Resour. Announc.">
        <title>Genome annotations for the ascomycete fungi Trichoderma harzianum, Trichoderma aggressivum, and Purpureocillium lilacinum.</title>
        <authorList>
            <person name="Beijen E.P.W."/>
            <person name="Ohm R.A."/>
        </authorList>
    </citation>
    <scope>NUCLEOTIDE SEQUENCE [LARGE SCALE GENOMIC DNA]</scope>
    <source>
        <strain evidence="3 4">CBS 150709</strain>
    </source>
</reference>
<name>A0ABR0BBD9_PURLI</name>
<keyword evidence="4" id="KW-1185">Reference proteome</keyword>
<feature type="region of interest" description="Disordered" evidence="2">
    <location>
        <begin position="1"/>
        <end position="89"/>
    </location>
</feature>
<accession>A0ABR0BBD9</accession>
<keyword evidence="1" id="KW-0175">Coiled coil</keyword>
<comment type="caution">
    <text evidence="3">The sequence shown here is derived from an EMBL/GenBank/DDBJ whole genome shotgun (WGS) entry which is preliminary data.</text>
</comment>
<gene>
    <name evidence="3" type="ORF">Purlil1_14401</name>
</gene>
<proteinExistence type="predicted"/>